<accession>J7T4A2</accession>
<evidence type="ECO:0008006" key="3">
    <source>
        <dbReference type="Google" id="ProtNLM"/>
    </source>
</evidence>
<dbReference type="Proteomes" id="UP000006983">
    <property type="component" value="Unassembled WGS sequence"/>
</dbReference>
<geneLocation type="plasmid" evidence="1">
    <name>pRSSL1</name>
</geneLocation>
<protein>
    <recommendedName>
        <fullName evidence="3">Phosphoglycerate mutase family protein</fullName>
    </recommendedName>
</protein>
<dbReference type="CDD" id="cd07067">
    <property type="entry name" value="HP_PGM_like"/>
    <property type="match status" value="1"/>
</dbReference>
<proteinExistence type="predicted"/>
<evidence type="ECO:0000313" key="2">
    <source>
        <dbReference type="Proteomes" id="UP000006983"/>
    </source>
</evidence>
<keyword evidence="2" id="KW-1185">Reference proteome</keyword>
<gene>
    <name evidence="1" type="ORF">RSSL_00929</name>
</gene>
<name>J7T4A2_STRSL</name>
<dbReference type="EMBL" id="ALIF01000007">
    <property type="protein sequence ID" value="EJO15265.1"/>
    <property type="molecule type" value="Genomic_DNA"/>
</dbReference>
<dbReference type="InterPro" id="IPR029033">
    <property type="entry name" value="His_PPase_superfam"/>
</dbReference>
<dbReference type="Pfam" id="PF00300">
    <property type="entry name" value="His_Phos_1"/>
    <property type="match status" value="1"/>
</dbReference>
<dbReference type="SUPFAM" id="SSF53254">
    <property type="entry name" value="Phosphoglycerate mutase-like"/>
    <property type="match status" value="1"/>
</dbReference>
<dbReference type="InterPro" id="IPR013078">
    <property type="entry name" value="His_Pase_superF_clade-1"/>
</dbReference>
<evidence type="ECO:0000313" key="1">
    <source>
        <dbReference type="EMBL" id="EJO15265.1"/>
    </source>
</evidence>
<comment type="caution">
    <text evidence="1">The sequence shown here is derived from an EMBL/GenBank/DDBJ whole genome shotgun (WGS) entry which is preliminary data.</text>
</comment>
<dbReference type="PATRIC" id="fig|1200793.3.peg.2075"/>
<organism evidence="1 2">
    <name type="scientific">Streptococcus salivarius K12</name>
    <dbReference type="NCBI Taxonomy" id="1200793"/>
    <lineage>
        <taxon>Bacteria</taxon>
        <taxon>Bacillati</taxon>
        <taxon>Bacillota</taxon>
        <taxon>Bacilli</taxon>
        <taxon>Lactobacillales</taxon>
        <taxon>Streptococcaceae</taxon>
        <taxon>Streptococcus</taxon>
    </lineage>
</organism>
<dbReference type="AlphaFoldDB" id="J7T4A2"/>
<dbReference type="Gene3D" id="3.40.50.1240">
    <property type="entry name" value="Phosphoglycerate mutase-like"/>
    <property type="match status" value="1"/>
</dbReference>
<reference evidence="1 2" key="1">
    <citation type="journal article" date="2012" name="J. Bacteriol.">
        <title>Genome Sequence of the Lantibiotic Bacteriocin Producer Streptococcus salivarius Strain K12.</title>
        <authorList>
            <person name="Barretto C."/>
            <person name="Alvarez-Martin P."/>
            <person name="Foata F."/>
            <person name="Renault P."/>
            <person name="Berger B."/>
        </authorList>
    </citation>
    <scope>NUCLEOTIDE SEQUENCE [LARGE SCALE GENOMIC DNA]</scope>
    <source>
        <strain evidence="1 2">K12</strain>
        <plasmid evidence="1">pRSSL1</plasmid>
    </source>
</reference>
<sequence length="187" mass="22225">MKVNIMNNTYILLRHAHSSYTSDDYNRPLSNRGIHSLSNLYFLNDYNIDYYFSSPFKRAFDTLYKSPINFDKIHIDDRLKERVLSSSYVDDNDFKSVIKYLWENTSYPLPGGESNVTALNRVLDFLKDLEHKYSNQTILITSHGNIIGILLNYFDSTFNYKQWEEMTFPDCYIINKDSSIKRIMIYW</sequence>
<keyword evidence="1" id="KW-0614">Plasmid</keyword>